<dbReference type="RefSeq" id="NP_872561.1">
    <property type="nucleotide sequence ID" value="NC_005038.1"/>
</dbReference>
<dbReference type="InterPro" id="IPR011604">
    <property type="entry name" value="PDDEXK-like_dom_sf"/>
</dbReference>
<keyword evidence="3" id="KW-0378">Hydrolase</keyword>
<organism evidence="5 7">
    <name type="scientific">Adoxophyes orana granulovirus</name>
    <name type="common">AoGV</name>
    <dbReference type="NCBI Taxonomy" id="170617"/>
    <lineage>
        <taxon>Viruses</taxon>
        <taxon>Viruses incertae sedis</taxon>
        <taxon>Naldaviricetes</taxon>
        <taxon>Lefavirales</taxon>
        <taxon>Baculoviridae</taxon>
        <taxon>Betabaculovirus</taxon>
        <taxon>Betabaculovirus adoranae</taxon>
    </lineage>
</organism>
<dbReference type="InterPro" id="IPR034720">
    <property type="entry name" value="Viral_alk_exo"/>
</dbReference>
<keyword evidence="4 6" id="KW-0269">Exonuclease</keyword>
<dbReference type="PANTHER" id="PTHR46609:SF8">
    <property type="entry name" value="YQAJ VIRAL RECOMBINASE DOMAIN-CONTAINING PROTEIN"/>
    <property type="match status" value="1"/>
</dbReference>
<accession>Q7T9Q8</accession>
<dbReference type="EMBL" id="KM226332">
    <property type="protein sequence ID" value="AJA91748.1"/>
    <property type="molecule type" value="Genomic_DNA"/>
</dbReference>
<dbReference type="GO" id="GO:0004527">
    <property type="term" value="F:exonuclease activity"/>
    <property type="evidence" value="ECO:0007669"/>
    <property type="project" value="UniProtKB-KW"/>
</dbReference>
<dbReference type="OrthoDB" id="9306at10239"/>
<dbReference type="GeneID" id="1463331"/>
<keyword evidence="1" id="KW-0540">Nuclease</keyword>
<keyword evidence="2" id="KW-0255">Endonuclease</keyword>
<sequence>MEDAPYKMAIADKRFNPIHEELAKRYSLQNFINNISNANQRISHDDIMVLEKCTRGQSDNVLWQLLRVNRSTASGSAVSEYDIDSIPAIRYGKIKEKALKNDNILISTIKDGIEDYTNKRVTETVLDCGMFLSSIGFYSASPDAYFKLEDGSMVVMEIKCPYSYKDDTIKDIRNRFNTNRARYRIPNTAFSINRHGEDIFVCVEAQNNHYRQMQLQMYATGALLAVYVVKFRDMPEVHFVKRDSKFIQRVYNQEMNKLNRVVQSYKLQSNMNTLAARMITYNRTNEFDTNSARLLAEAGMYSCDGNSVRCYICKSTYETADRSVESILSEHDNLCNVPKTQAMHNSYLNIVDRINNLHQTNLFLYEECQRLAQEGFVLINSTTPELYCCGGKDGHHQTCYKTQERKRIIESGS</sequence>
<evidence type="ECO:0000256" key="2">
    <source>
        <dbReference type="ARBA" id="ARBA00022759"/>
    </source>
</evidence>
<dbReference type="InterPro" id="IPR011335">
    <property type="entry name" value="Restrct_endonuc-II-like"/>
</dbReference>
<reference evidence="5 7" key="1">
    <citation type="journal article" date="2003" name="Virology">
        <title>The complete sequence of the Adoxophyes orana granulovirus genome.</title>
        <authorList>
            <person name="Wormleaton S."/>
            <person name="Kuzio J."/>
            <person name="Winstanley D."/>
        </authorList>
    </citation>
    <scope>NUCLEOTIDE SEQUENCE [LARGE SCALE GENOMIC DNA]</scope>
</reference>
<dbReference type="Gene3D" id="3.90.320.10">
    <property type="match status" value="1"/>
</dbReference>
<evidence type="ECO:0000256" key="4">
    <source>
        <dbReference type="ARBA" id="ARBA00022839"/>
    </source>
</evidence>
<reference evidence="6" key="2">
    <citation type="journal article" date="2015" name="J. Gen. Virol.">
        <title>Isolation of an Adoxophyes orana granulovirus (AdorGV) occlusion body morphology mutant: biological activity, genome sequence and relationship to other isolates of AdorGV.</title>
        <authorList>
            <person name="Nakai M."/>
            <person name="Harrison R.L."/>
            <person name="Uchida H."/>
            <person name="Ukuda R."/>
            <person name="Hikihara S."/>
            <person name="Ishii K."/>
            <person name="Kunimi Y."/>
        </authorList>
    </citation>
    <scope>NUCLEOTIDE SEQUENCE</scope>
    <source>
        <strain evidence="6">Miyazaki</strain>
    </source>
</reference>
<dbReference type="Gene3D" id="1.10.1170.10">
    <property type="entry name" value="Inhibitor Of Apoptosis Protein (2mihbC-IAP-1), Chain A"/>
    <property type="match status" value="1"/>
</dbReference>
<gene>
    <name evidence="5" type="primary">alk-exo</name>
</gene>
<organismHost>
    <name type="scientific">Adoxophyes</name>
    <dbReference type="NCBI Taxonomy" id="85584"/>
</organismHost>
<evidence type="ECO:0000313" key="7">
    <source>
        <dbReference type="Proteomes" id="UP000202129"/>
    </source>
</evidence>
<dbReference type="SUPFAM" id="SSF52980">
    <property type="entry name" value="Restriction endonuclease-like"/>
    <property type="match status" value="1"/>
</dbReference>
<dbReference type="InterPro" id="IPR051703">
    <property type="entry name" value="NF-kappa-B_Signaling_Reg"/>
</dbReference>
<dbReference type="Proteomes" id="UP000202129">
    <property type="component" value="Segment"/>
</dbReference>
<evidence type="ECO:0000256" key="1">
    <source>
        <dbReference type="ARBA" id="ARBA00022722"/>
    </source>
</evidence>
<dbReference type="SUPFAM" id="SSF57924">
    <property type="entry name" value="Inhibitor of apoptosis (IAP) repeat"/>
    <property type="match status" value="1"/>
</dbReference>
<keyword evidence="7" id="KW-1185">Reference proteome</keyword>
<dbReference type="PANTHER" id="PTHR46609">
    <property type="entry name" value="EXONUCLEASE, PHAGE-TYPE/RECB, C-TERMINAL DOMAIN-CONTAINING PROTEIN"/>
    <property type="match status" value="1"/>
</dbReference>
<dbReference type="EMBL" id="AF547984">
    <property type="protein sequence ID" value="AAP85744.1"/>
    <property type="molecule type" value="Genomic_DNA"/>
</dbReference>
<dbReference type="KEGG" id="vg:1463331"/>
<protein>
    <submittedName>
        <fullName evidence="5">Alk-exo</fullName>
    </submittedName>
    <submittedName>
        <fullName evidence="6">Alkaline exonuclease</fullName>
    </submittedName>
</protein>
<evidence type="ECO:0000313" key="5">
    <source>
        <dbReference type="EMBL" id="AAP85744.1"/>
    </source>
</evidence>
<evidence type="ECO:0000256" key="3">
    <source>
        <dbReference type="ARBA" id="ARBA00022801"/>
    </source>
</evidence>
<evidence type="ECO:0000313" key="6">
    <source>
        <dbReference type="EMBL" id="AJA91748.1"/>
    </source>
</evidence>
<name>Q7T9Q8_GVAO</name>
<proteinExistence type="predicted"/>
<dbReference type="GO" id="GO:0004519">
    <property type="term" value="F:endonuclease activity"/>
    <property type="evidence" value="ECO:0007669"/>
    <property type="project" value="UniProtKB-KW"/>
</dbReference>
<dbReference type="Pfam" id="PF01771">
    <property type="entry name" value="Viral_alk_exo"/>
    <property type="match status" value="1"/>
</dbReference>